<dbReference type="InterPro" id="IPR013083">
    <property type="entry name" value="Znf_RING/FYVE/PHD"/>
</dbReference>
<keyword evidence="7 9" id="KW-0863">Zinc-finger</keyword>
<dbReference type="Gene3D" id="3.30.40.10">
    <property type="entry name" value="Zinc/RING finger domain, C3HC4 (zinc finger)"/>
    <property type="match status" value="1"/>
</dbReference>
<reference evidence="13" key="1">
    <citation type="journal article" date="2021" name="Genome Biol. Evol.">
        <title>A High-Quality Reference Genome for a Parasitic Bivalve with Doubly Uniparental Inheritance (Bivalvia: Unionida).</title>
        <authorList>
            <person name="Smith C.H."/>
        </authorList>
    </citation>
    <scope>NUCLEOTIDE SEQUENCE</scope>
    <source>
        <strain evidence="13">CHS0354</strain>
    </source>
</reference>
<comment type="similarity">
    <text evidence="3">Belongs to the Deltex family.</text>
</comment>
<evidence type="ECO:0000256" key="9">
    <source>
        <dbReference type="PROSITE-ProRule" id="PRU00175"/>
    </source>
</evidence>
<feature type="domain" description="Macro" evidence="12">
    <location>
        <begin position="342"/>
        <end position="537"/>
    </location>
</feature>
<evidence type="ECO:0000259" key="11">
    <source>
        <dbReference type="PROSITE" id="PS50089"/>
    </source>
</evidence>
<dbReference type="InterPro" id="IPR039398">
    <property type="entry name" value="Deltex_fam"/>
</dbReference>
<dbReference type="InterPro" id="IPR017907">
    <property type="entry name" value="Znf_RING_CS"/>
</dbReference>
<dbReference type="GO" id="GO:0007219">
    <property type="term" value="P:Notch signaling pathway"/>
    <property type="evidence" value="ECO:0007669"/>
    <property type="project" value="InterPro"/>
</dbReference>
<comment type="caution">
    <text evidence="13">The sequence shown here is derived from an EMBL/GenBank/DDBJ whole genome shotgun (WGS) entry which is preliminary data.</text>
</comment>
<keyword evidence="8" id="KW-0862">Zinc</keyword>
<dbReference type="CDD" id="cd02907">
    <property type="entry name" value="Macro_Af1521_BAL-like"/>
    <property type="match status" value="1"/>
</dbReference>
<dbReference type="SUPFAM" id="SSF57850">
    <property type="entry name" value="RING/U-box"/>
    <property type="match status" value="1"/>
</dbReference>
<dbReference type="InterPro" id="IPR039399">
    <property type="entry name" value="Deltex_C_sf"/>
</dbReference>
<dbReference type="CDD" id="cd09633">
    <property type="entry name" value="Deltex_C"/>
    <property type="match status" value="1"/>
</dbReference>
<evidence type="ECO:0000313" key="14">
    <source>
        <dbReference type="Proteomes" id="UP001195483"/>
    </source>
</evidence>
<evidence type="ECO:0000256" key="7">
    <source>
        <dbReference type="ARBA" id="ARBA00022771"/>
    </source>
</evidence>
<name>A0AAE0S316_9BIVA</name>
<evidence type="ECO:0000256" key="4">
    <source>
        <dbReference type="ARBA" id="ARBA00012483"/>
    </source>
</evidence>
<dbReference type="InterPro" id="IPR002589">
    <property type="entry name" value="Macro_dom"/>
</dbReference>
<organism evidence="13 14">
    <name type="scientific">Potamilus streckersoni</name>
    <dbReference type="NCBI Taxonomy" id="2493646"/>
    <lineage>
        <taxon>Eukaryota</taxon>
        <taxon>Metazoa</taxon>
        <taxon>Spiralia</taxon>
        <taxon>Lophotrochozoa</taxon>
        <taxon>Mollusca</taxon>
        <taxon>Bivalvia</taxon>
        <taxon>Autobranchia</taxon>
        <taxon>Heteroconchia</taxon>
        <taxon>Palaeoheterodonta</taxon>
        <taxon>Unionida</taxon>
        <taxon>Unionoidea</taxon>
        <taxon>Unionidae</taxon>
        <taxon>Ambleminae</taxon>
        <taxon>Lampsilini</taxon>
        <taxon>Potamilus</taxon>
    </lineage>
</organism>
<dbReference type="SUPFAM" id="SSF52949">
    <property type="entry name" value="Macro domain-like"/>
    <property type="match status" value="2"/>
</dbReference>
<dbReference type="Gene3D" id="3.40.220.10">
    <property type="entry name" value="Leucine Aminopeptidase, subunit E, domain 1"/>
    <property type="match status" value="2"/>
</dbReference>
<dbReference type="Gene3D" id="3.30.390.130">
    <property type="match status" value="1"/>
</dbReference>
<feature type="domain" description="RING-type" evidence="11">
    <location>
        <begin position="1006"/>
        <end position="1043"/>
    </location>
</feature>
<evidence type="ECO:0000256" key="2">
    <source>
        <dbReference type="ARBA" id="ARBA00004906"/>
    </source>
</evidence>
<accession>A0AAE0S316</accession>
<dbReference type="GO" id="GO:0061630">
    <property type="term" value="F:ubiquitin protein ligase activity"/>
    <property type="evidence" value="ECO:0007669"/>
    <property type="project" value="UniProtKB-EC"/>
</dbReference>
<dbReference type="PROSITE" id="PS50089">
    <property type="entry name" value="ZF_RING_2"/>
    <property type="match status" value="1"/>
</dbReference>
<dbReference type="PANTHER" id="PTHR12622">
    <property type="entry name" value="DELTEX-RELATED"/>
    <property type="match status" value="1"/>
</dbReference>
<dbReference type="GO" id="GO:0016567">
    <property type="term" value="P:protein ubiquitination"/>
    <property type="evidence" value="ECO:0007669"/>
    <property type="project" value="InterPro"/>
</dbReference>
<protein>
    <recommendedName>
        <fullName evidence="4">RING-type E3 ubiquitin transferase</fullName>
        <ecNumber evidence="4">2.3.2.27</ecNumber>
    </recommendedName>
</protein>
<gene>
    <name evidence="13" type="ORF">CHS0354_000863</name>
</gene>
<dbReference type="PROSITE" id="PS00518">
    <property type="entry name" value="ZF_RING_1"/>
    <property type="match status" value="1"/>
</dbReference>
<evidence type="ECO:0000256" key="10">
    <source>
        <dbReference type="SAM" id="MobiDB-lite"/>
    </source>
</evidence>
<dbReference type="PROSITE" id="PS51154">
    <property type="entry name" value="MACRO"/>
    <property type="match status" value="2"/>
</dbReference>
<feature type="domain" description="Macro" evidence="12">
    <location>
        <begin position="770"/>
        <end position="956"/>
    </location>
</feature>
<evidence type="ECO:0000256" key="1">
    <source>
        <dbReference type="ARBA" id="ARBA00000900"/>
    </source>
</evidence>
<dbReference type="InterPro" id="IPR001841">
    <property type="entry name" value="Znf_RING"/>
</dbReference>
<feature type="compositionally biased region" description="Polar residues" evidence="10">
    <location>
        <begin position="615"/>
        <end position="624"/>
    </location>
</feature>
<keyword evidence="6" id="KW-0479">Metal-binding</keyword>
<dbReference type="Proteomes" id="UP001195483">
    <property type="component" value="Unassembled WGS sequence"/>
</dbReference>
<proteinExistence type="inferred from homology"/>
<dbReference type="SMART" id="SM00506">
    <property type="entry name" value="A1pp"/>
    <property type="match status" value="1"/>
</dbReference>
<dbReference type="SMART" id="SM00184">
    <property type="entry name" value="RING"/>
    <property type="match status" value="1"/>
</dbReference>
<feature type="compositionally biased region" description="Polar residues" evidence="10">
    <location>
        <begin position="636"/>
        <end position="652"/>
    </location>
</feature>
<evidence type="ECO:0000259" key="12">
    <source>
        <dbReference type="PROSITE" id="PS51154"/>
    </source>
</evidence>
<reference evidence="13" key="3">
    <citation type="submission" date="2023-05" db="EMBL/GenBank/DDBJ databases">
        <authorList>
            <person name="Smith C.H."/>
        </authorList>
    </citation>
    <scope>NUCLEOTIDE SEQUENCE</scope>
    <source>
        <strain evidence="13">CHS0354</strain>
        <tissue evidence="13">Mantle</tissue>
    </source>
</reference>
<evidence type="ECO:0000256" key="5">
    <source>
        <dbReference type="ARBA" id="ARBA00022679"/>
    </source>
</evidence>
<dbReference type="EC" id="2.3.2.27" evidence="4"/>
<feature type="compositionally biased region" description="Basic and acidic residues" evidence="10">
    <location>
        <begin position="679"/>
        <end position="692"/>
    </location>
</feature>
<dbReference type="AlphaFoldDB" id="A0AAE0S316"/>
<keyword evidence="5" id="KW-0808">Transferase</keyword>
<reference evidence="13" key="2">
    <citation type="journal article" date="2021" name="Genome Biol. Evol.">
        <title>Developing a high-quality reference genome for a parasitic bivalve with doubly uniparental inheritance (Bivalvia: Unionida).</title>
        <authorList>
            <person name="Smith C.H."/>
        </authorList>
    </citation>
    <scope>NUCLEOTIDE SEQUENCE</scope>
    <source>
        <strain evidence="13">CHS0354</strain>
        <tissue evidence="13">Mantle</tissue>
    </source>
</reference>
<dbReference type="Pfam" id="PF13920">
    <property type="entry name" value="zf-C3HC4_3"/>
    <property type="match status" value="1"/>
</dbReference>
<dbReference type="EMBL" id="JAEAOA010000090">
    <property type="protein sequence ID" value="KAK3584352.1"/>
    <property type="molecule type" value="Genomic_DNA"/>
</dbReference>
<evidence type="ECO:0000256" key="3">
    <source>
        <dbReference type="ARBA" id="ARBA00009413"/>
    </source>
</evidence>
<evidence type="ECO:0000256" key="8">
    <source>
        <dbReference type="ARBA" id="ARBA00022833"/>
    </source>
</evidence>
<comment type="catalytic activity">
    <reaction evidence="1">
        <text>S-ubiquitinyl-[E2 ubiquitin-conjugating enzyme]-L-cysteine + [acceptor protein]-L-lysine = [E2 ubiquitin-conjugating enzyme]-L-cysteine + N(6)-ubiquitinyl-[acceptor protein]-L-lysine.</text>
        <dbReference type="EC" id="2.3.2.27"/>
    </reaction>
</comment>
<dbReference type="InterPro" id="IPR043472">
    <property type="entry name" value="Macro_dom-like"/>
</dbReference>
<sequence length="1194" mass="135467">MGNKFNCVSDRGGDKTDKKNCVILTGEIKDREDLKKRLSGYDNSNRLHNVVHPYEENSALLIFENKVDVRTLQKWIEPFEIKRLKAKEVDYLVPDHLVKSAHTTGQMKTLLTDLKETFGVEVSKQDDKIYLVGVSTQQIVVAKNYLVQFLKKGSNMKQNSMIMNSSMHDEESYSQIVKLNNVSEVEFRALEILEHGSERIKYTRLSWKDDAIVIDGPASFTRIVQTELNSQLETLRNKQSEEISLEKEERKVVEDIMGEVQSEDMICIYDKRKSQVVVYSDKQENIMKFKHKLKLKSGKLKESVRNKKRFMENRFLSEAAQGEINPSSTEIRQEFSCIKDASGIEIFYTKENIKVYVYIADILNLPVDCIVNAGNYNLQHGGGIAKVIADAAGPELVHEGNSIIRRKGKIAIGCQVTTTAGRLPYTCVIHTVGPCWSDYEPHNYEKVKDCEEDLYSAIYGCFIEAEKIGLSKIALPAVSSGIYAVPREMCAVQYAKAVVDYSYSRQFKQGQSLKEIHFIDKVPSLVKLMQDTFRTMIQNGNVPDYNIHNYVGCSSSYQRQQPKETGRQGRGKQEFAVNYNLHETTEPNKLSPVFYEPTIDGKAPNCNIQNSVAFSSNYQQQKSKQTGRKGREKQDSTVNNSQYEISKPNKSSCVDYDPVVNGKAPDCNIQFSSSYQQQKSKETGRKGREKQDSTLNNSQYEISKPNKSSCVDYDPVVYGKAPDCNIQFSSSYQQQQSKEMGWKGRGNSQYETTNLKKLSPVYYEPVKNHKRHFVFHVSVKPVVCIYEGDILKLKHIDAIVCPVDSEGLGMGRIAKELMDKTKYRQNKDMCFRRQKPNHGDVVITDGEENPFNVIVHVVIENNSPQGQEIKSKVQESIDNILRKTNDCINVKTIALPLFGVKQEFLTDKSWAELFLDRFINFCYEVENPNLEEVHIITDISSSSAYSTVKKVFVDYTDERNNAHSHPKMAPPRPPFSEVYTTCDVIQDPMSGQGHKSKNDEGTDDNCTICLCTKTDPKFLPCGHSFCSECYSQMLEQRPVCAICGTIVGTITGNQPNDGRMYVRTSLMSLAGYEEHGCIEITYDFPAGRQGPDHPSPGVWYGHMTRTAYLPNTPEGRNVCRMLQLAFERRLVFTISQSRTTGKEGLTWNDIHHKTNPNPGTQFGYPDPEYLSRVKDELAAKGITEADLRKEETNV</sequence>
<evidence type="ECO:0000256" key="6">
    <source>
        <dbReference type="ARBA" id="ARBA00022723"/>
    </source>
</evidence>
<dbReference type="Pfam" id="PF01661">
    <property type="entry name" value="Macro"/>
    <property type="match status" value="2"/>
</dbReference>
<feature type="region of interest" description="Disordered" evidence="10">
    <location>
        <begin position="615"/>
        <end position="701"/>
    </location>
</feature>
<dbReference type="Pfam" id="PF18102">
    <property type="entry name" value="DTC"/>
    <property type="match status" value="1"/>
</dbReference>
<dbReference type="InterPro" id="IPR039396">
    <property type="entry name" value="Deltex_C"/>
</dbReference>
<comment type="pathway">
    <text evidence="2">Protein modification; protein ubiquitination.</text>
</comment>
<dbReference type="GO" id="GO:0008270">
    <property type="term" value="F:zinc ion binding"/>
    <property type="evidence" value="ECO:0007669"/>
    <property type="project" value="UniProtKB-KW"/>
</dbReference>
<evidence type="ECO:0000313" key="13">
    <source>
        <dbReference type="EMBL" id="KAK3584352.1"/>
    </source>
</evidence>
<keyword evidence="14" id="KW-1185">Reference proteome</keyword>